<feature type="transmembrane region" description="Helical" evidence="2">
    <location>
        <begin position="264"/>
        <end position="283"/>
    </location>
</feature>
<dbReference type="AlphaFoldDB" id="A0AA39V6Q7"/>
<sequence length="284" mass="29415">MIQNLSFSRIILALFLISSVASAWPWPPSLKDLGIEGLIVRRQNDNNNGTSSSPPATGKATSLPSKTATQATKTGKNSKSAAATTGAAASASGTQTGAAATSGQAAASSISVNPVLPPGGVNMITPSALAQTTYYKIGDYVSFAWNYTSLSVTPSKVDVVVTCSENSATYALQTNATFKATDSVVWDTGADATGTAPLPMGSYTLIIYDAGAGPTAAAAAGRLGTTDNFEFGMYIPQKYTPRADWTCAVCSAGISDTERQVMKFMLGMCLVTIFSFTWFVGGLF</sequence>
<feature type="compositionally biased region" description="Polar residues" evidence="1">
    <location>
        <begin position="45"/>
        <end position="79"/>
    </location>
</feature>
<evidence type="ECO:0000313" key="5">
    <source>
        <dbReference type="EMBL" id="KAK0508590.1"/>
    </source>
</evidence>
<reference evidence="5" key="1">
    <citation type="submission" date="2023-03" db="EMBL/GenBank/DDBJ databases">
        <title>Complete genome of Cladonia borealis.</title>
        <authorList>
            <person name="Park H."/>
        </authorList>
    </citation>
    <scope>NUCLEOTIDE SEQUENCE</scope>
    <source>
        <strain evidence="5">ANT050790</strain>
    </source>
</reference>
<proteinExistence type="predicted"/>
<dbReference type="PANTHER" id="PTHR42028">
    <property type="entry name" value="CHROMOSOME 1, WHOLE GENOME SHOTGUN SEQUENCE"/>
    <property type="match status" value="1"/>
</dbReference>
<dbReference type="Pfam" id="PF23585">
    <property type="entry name" value="DUF7137"/>
    <property type="match status" value="1"/>
</dbReference>
<keyword evidence="2" id="KW-1133">Transmembrane helix</keyword>
<organism evidence="5 6">
    <name type="scientific">Cladonia borealis</name>
    <dbReference type="NCBI Taxonomy" id="184061"/>
    <lineage>
        <taxon>Eukaryota</taxon>
        <taxon>Fungi</taxon>
        <taxon>Dikarya</taxon>
        <taxon>Ascomycota</taxon>
        <taxon>Pezizomycotina</taxon>
        <taxon>Lecanoromycetes</taxon>
        <taxon>OSLEUM clade</taxon>
        <taxon>Lecanoromycetidae</taxon>
        <taxon>Lecanorales</taxon>
        <taxon>Lecanorineae</taxon>
        <taxon>Cladoniaceae</taxon>
        <taxon>Cladonia</taxon>
    </lineage>
</organism>
<evidence type="ECO:0000256" key="3">
    <source>
        <dbReference type="SAM" id="SignalP"/>
    </source>
</evidence>
<feature type="domain" description="DUF7137" evidence="4">
    <location>
        <begin position="116"/>
        <end position="248"/>
    </location>
</feature>
<feature type="region of interest" description="Disordered" evidence="1">
    <location>
        <begin position="44"/>
        <end position="80"/>
    </location>
</feature>
<feature type="signal peptide" evidence="3">
    <location>
        <begin position="1"/>
        <end position="23"/>
    </location>
</feature>
<evidence type="ECO:0000256" key="2">
    <source>
        <dbReference type="SAM" id="Phobius"/>
    </source>
</evidence>
<comment type="caution">
    <text evidence="5">The sequence shown here is derived from an EMBL/GenBank/DDBJ whole genome shotgun (WGS) entry which is preliminary data.</text>
</comment>
<keyword evidence="6" id="KW-1185">Reference proteome</keyword>
<feature type="chain" id="PRO_5041208574" description="DUF7137 domain-containing protein" evidence="3">
    <location>
        <begin position="24"/>
        <end position="284"/>
    </location>
</feature>
<dbReference type="EMBL" id="JAFEKC020000020">
    <property type="protein sequence ID" value="KAK0508590.1"/>
    <property type="molecule type" value="Genomic_DNA"/>
</dbReference>
<keyword evidence="3" id="KW-0732">Signal</keyword>
<dbReference type="Proteomes" id="UP001166286">
    <property type="component" value="Unassembled WGS sequence"/>
</dbReference>
<evidence type="ECO:0000256" key="1">
    <source>
        <dbReference type="SAM" id="MobiDB-lite"/>
    </source>
</evidence>
<dbReference type="InterPro" id="IPR055561">
    <property type="entry name" value="DUF7137"/>
</dbReference>
<name>A0AA39V6Q7_9LECA</name>
<gene>
    <name evidence="5" type="ORF">JMJ35_008866</name>
</gene>
<protein>
    <recommendedName>
        <fullName evidence="4">DUF7137 domain-containing protein</fullName>
    </recommendedName>
</protein>
<dbReference type="PANTHER" id="PTHR42028:SF1">
    <property type="entry name" value="YALI0E30657P"/>
    <property type="match status" value="1"/>
</dbReference>
<evidence type="ECO:0000259" key="4">
    <source>
        <dbReference type="Pfam" id="PF23585"/>
    </source>
</evidence>
<accession>A0AA39V6Q7</accession>
<keyword evidence="2" id="KW-0812">Transmembrane</keyword>
<evidence type="ECO:0000313" key="6">
    <source>
        <dbReference type="Proteomes" id="UP001166286"/>
    </source>
</evidence>
<keyword evidence="2" id="KW-0472">Membrane</keyword>